<comment type="caution">
    <text evidence="4">The sequence shown here is derived from an EMBL/GenBank/DDBJ whole genome shotgun (WGS) entry which is preliminary data.</text>
</comment>
<evidence type="ECO:0000256" key="2">
    <source>
        <dbReference type="SAM" id="SignalP"/>
    </source>
</evidence>
<feature type="signal peptide" evidence="2">
    <location>
        <begin position="1"/>
        <end position="19"/>
    </location>
</feature>
<dbReference type="InterPro" id="IPR032466">
    <property type="entry name" value="Metal_Hydrolase"/>
</dbReference>
<sequence>MVFSGLLAAGAAGAQGALAAEVQGRPAPAPPSRGGRFRRDRIDVHHHIVPPAFLAAMERHGVKEVAGAPLPHWTPEKSLDVMNLYGVQTALVSLSAPGVYFGDLPEAKSLSRACNEFAAEMSAAHPGRFGSFAVLPMPFTEAACAEAIHALDVLHADGVVLLGSTEGVFLGDPRFDELMAELNRRKAKVFVHPNLHPTSSQLDLQIPGYLVEFVCDTTRAATNLIFQGVLHRYPSITWILAHAGGFLPYIAWRLSLANDQPALASKAGEGVMGAIRKFYFDTALSPSPYAMAGLKELVGPSRILFGSDFPFAPAPAVGMEVKSLDGLRVLDGPAKSEINRTNALGLFPRLAAFSGAAHVSGAGRKLKRAVTKPIVNLADTLRKR</sequence>
<dbReference type="RefSeq" id="WP_198576044.1">
    <property type="nucleotide sequence ID" value="NZ_JADWOX010000006.1"/>
</dbReference>
<evidence type="ECO:0000259" key="3">
    <source>
        <dbReference type="Pfam" id="PF04909"/>
    </source>
</evidence>
<dbReference type="EMBL" id="JADWOX010000006">
    <property type="protein sequence ID" value="MBI1684119.1"/>
    <property type="molecule type" value="Genomic_DNA"/>
</dbReference>
<gene>
    <name evidence="4" type="ORF">I4Q42_10605</name>
</gene>
<feature type="chain" id="PRO_5045326513" evidence="2">
    <location>
        <begin position="20"/>
        <end position="384"/>
    </location>
</feature>
<dbReference type="Pfam" id="PF04909">
    <property type="entry name" value="Amidohydro_2"/>
    <property type="match status" value="1"/>
</dbReference>
<dbReference type="PANTHER" id="PTHR21240">
    <property type="entry name" value="2-AMINO-3-CARBOXYLMUCONATE-6-SEMIALDEHYDE DECARBOXYLASE"/>
    <property type="match status" value="1"/>
</dbReference>
<dbReference type="Gene3D" id="3.20.20.140">
    <property type="entry name" value="Metal-dependent hydrolases"/>
    <property type="match status" value="1"/>
</dbReference>
<accession>A0ABS0SXH5</accession>
<dbReference type="Proteomes" id="UP000639859">
    <property type="component" value="Unassembled WGS sequence"/>
</dbReference>
<proteinExistence type="predicted"/>
<evidence type="ECO:0000256" key="1">
    <source>
        <dbReference type="ARBA" id="ARBA00023239"/>
    </source>
</evidence>
<reference evidence="4 5" key="1">
    <citation type="submission" date="2020-11" db="EMBL/GenBank/DDBJ databases">
        <title>genome sequence of strain KACC 18849.</title>
        <authorList>
            <person name="Gao J."/>
            <person name="Zhang X."/>
        </authorList>
    </citation>
    <scope>NUCLEOTIDE SEQUENCE [LARGE SCALE GENOMIC DNA]</scope>
    <source>
        <strain evidence="4 5">KACC 18849</strain>
    </source>
</reference>
<dbReference type="PANTHER" id="PTHR21240:SF28">
    <property type="entry name" value="ISO-OROTATE DECARBOXYLASE (EUROFUNG)"/>
    <property type="match status" value="1"/>
</dbReference>
<dbReference type="SUPFAM" id="SSF51556">
    <property type="entry name" value="Metallo-dependent hydrolases"/>
    <property type="match status" value="1"/>
</dbReference>
<dbReference type="InterPro" id="IPR006680">
    <property type="entry name" value="Amidohydro-rel"/>
</dbReference>
<keyword evidence="1" id="KW-0456">Lyase</keyword>
<evidence type="ECO:0000313" key="5">
    <source>
        <dbReference type="Proteomes" id="UP000639859"/>
    </source>
</evidence>
<feature type="domain" description="Amidohydrolase-related" evidence="3">
    <location>
        <begin position="42"/>
        <end position="345"/>
    </location>
</feature>
<name>A0ABS0SXH5_9CAUL</name>
<evidence type="ECO:0000313" key="4">
    <source>
        <dbReference type="EMBL" id="MBI1684119.1"/>
    </source>
</evidence>
<keyword evidence="5" id="KW-1185">Reference proteome</keyword>
<keyword evidence="2" id="KW-0732">Signal</keyword>
<protein>
    <submittedName>
        <fullName evidence="4">Amidohydrolase</fullName>
    </submittedName>
</protein>
<dbReference type="InterPro" id="IPR032465">
    <property type="entry name" value="ACMSD"/>
</dbReference>
<organism evidence="4 5">
    <name type="scientific">Caulobacter hibisci</name>
    <dbReference type="NCBI Taxonomy" id="2035993"/>
    <lineage>
        <taxon>Bacteria</taxon>
        <taxon>Pseudomonadati</taxon>
        <taxon>Pseudomonadota</taxon>
        <taxon>Alphaproteobacteria</taxon>
        <taxon>Caulobacterales</taxon>
        <taxon>Caulobacteraceae</taxon>
        <taxon>Caulobacter</taxon>
    </lineage>
</organism>